<feature type="transmembrane region" description="Helical" evidence="10">
    <location>
        <begin position="411"/>
        <end position="429"/>
    </location>
</feature>
<comment type="function">
    <text evidence="8 10 11">Involved in peptidoglycan biosynthesis. Transports lipid-linked peptidoglycan precursors from the inner to the outer leaflet of the cytoplasmic membrane.</text>
</comment>
<keyword evidence="6 10" id="KW-1133">Transmembrane helix</keyword>
<sequence length="516" mass="54567">MSLFRSIATVGGFTMMSRVTGLMREMMIAHYLGAGAVADAFFVAFRFPNLFRSLFAEGAFNAAFVPLFTGRLSEHGAAEARLFAERALAVLVVALTILVALMEVFMPWAMLGLAPGFAATPGKMDLAVDFSRICFPYLLFISMTSLQAGVLNAQGRFAAAAATPVLLNLTSMAGLWALAPHTPTAGHAMAWGTFAAGLVQLAWLFWAARRCGMGLAPRRPRLSPEVRLLFKRIVPGAVGAGVYQVNLVVNTMIASLVADGAVSYLNYADRVNQLPLGVVGIAIGTALLPLLSRQLKEGDIAAAKDSQNRAMEAGLLLTLPAAVALMCIAAPVIRVLFERGNFGPTETEATANALVAFAIGLPAYVLVKVLVPAFFAREDTGTPVKVAGAAMLLNIGLNLALAPVIGHVGMALSTALAAWFNVVVLAVLLHRRGFFAMDQRLRTKAPRILAACAVMAAALWGTRLLLWPLAQGQMLAVVMLAALVAVGALGYGLAVHLLGAARLSELKSMMRRRKTG</sequence>
<dbReference type="InterPro" id="IPR004268">
    <property type="entry name" value="MurJ"/>
</dbReference>
<keyword evidence="2 10" id="KW-1003">Cell membrane</keyword>
<feature type="transmembrane region" description="Helical" evidence="10">
    <location>
        <begin position="274"/>
        <end position="292"/>
    </location>
</feature>
<dbReference type="AlphaFoldDB" id="A0A178MHF2"/>
<evidence type="ECO:0000256" key="4">
    <source>
        <dbReference type="ARBA" id="ARBA00022960"/>
    </source>
</evidence>
<evidence type="ECO:0000313" key="12">
    <source>
        <dbReference type="EMBL" id="OAN47993.1"/>
    </source>
</evidence>
<evidence type="ECO:0000256" key="11">
    <source>
        <dbReference type="PIRNR" id="PIRNR002869"/>
    </source>
</evidence>
<feature type="transmembrane region" description="Helical" evidence="10">
    <location>
        <begin position="130"/>
        <end position="150"/>
    </location>
</feature>
<gene>
    <name evidence="10" type="primary">murJ</name>
    <name evidence="12" type="ORF">A6A04_04340</name>
</gene>
<evidence type="ECO:0000256" key="10">
    <source>
        <dbReference type="HAMAP-Rule" id="MF_02078"/>
    </source>
</evidence>
<evidence type="ECO:0000256" key="5">
    <source>
        <dbReference type="ARBA" id="ARBA00022984"/>
    </source>
</evidence>
<dbReference type="GO" id="GO:0071555">
    <property type="term" value="P:cell wall organization"/>
    <property type="evidence" value="ECO:0007669"/>
    <property type="project" value="UniProtKB-UniRule"/>
</dbReference>
<keyword evidence="7 10" id="KW-0472">Membrane</keyword>
<dbReference type="PANTHER" id="PTHR47019">
    <property type="entry name" value="LIPID II FLIPPASE MURJ"/>
    <property type="match status" value="1"/>
</dbReference>
<name>A0A178MHF2_9PROT</name>
<comment type="pathway">
    <text evidence="10">Cell wall biogenesis; peptidoglycan biosynthesis.</text>
</comment>
<dbReference type="Pfam" id="PF03023">
    <property type="entry name" value="MurJ"/>
    <property type="match status" value="1"/>
</dbReference>
<reference evidence="12 13" key="1">
    <citation type="submission" date="2016-04" db="EMBL/GenBank/DDBJ databases">
        <title>Draft genome sequence of freshwater magnetotactic bacteria Magnetospirillum marisnigri SP-1 and Magnetospirillum moscoviense BB-1.</title>
        <authorList>
            <person name="Koziaeva V."/>
            <person name="Dziuba M.V."/>
            <person name="Ivanov T.M."/>
            <person name="Kuznetsov B."/>
            <person name="Grouzdev D.S."/>
        </authorList>
    </citation>
    <scope>NUCLEOTIDE SEQUENCE [LARGE SCALE GENOMIC DNA]</scope>
    <source>
        <strain evidence="12 13">SP-1</strain>
    </source>
</reference>
<dbReference type="InterPro" id="IPR051050">
    <property type="entry name" value="Lipid_II_flippase_MurJ/MviN"/>
</dbReference>
<feature type="transmembrane region" description="Helical" evidence="10">
    <location>
        <begin position="476"/>
        <end position="503"/>
    </location>
</feature>
<keyword evidence="13" id="KW-1185">Reference proteome</keyword>
<dbReference type="UniPathway" id="UPA00219"/>
<feature type="transmembrane region" description="Helical" evidence="10">
    <location>
        <begin position="26"/>
        <end position="44"/>
    </location>
</feature>
<dbReference type="HAMAP" id="MF_02078">
    <property type="entry name" value="MurJ_MviN"/>
    <property type="match status" value="1"/>
</dbReference>
<feature type="transmembrane region" description="Helical" evidence="10">
    <location>
        <begin position="353"/>
        <end position="374"/>
    </location>
</feature>
<evidence type="ECO:0000256" key="2">
    <source>
        <dbReference type="ARBA" id="ARBA00022475"/>
    </source>
</evidence>
<feature type="transmembrane region" description="Helical" evidence="10">
    <location>
        <begin position="185"/>
        <end position="208"/>
    </location>
</feature>
<feature type="transmembrane region" description="Helical" evidence="10">
    <location>
        <begin position="313"/>
        <end position="333"/>
    </location>
</feature>
<comment type="similarity">
    <text evidence="9 10 11">Belongs to the MurJ/MviN family.</text>
</comment>
<evidence type="ECO:0000313" key="13">
    <source>
        <dbReference type="Proteomes" id="UP000078428"/>
    </source>
</evidence>
<dbReference type="GO" id="GO:0034204">
    <property type="term" value="P:lipid translocation"/>
    <property type="evidence" value="ECO:0007669"/>
    <property type="project" value="TreeGrafter"/>
</dbReference>
<keyword evidence="10 11" id="KW-0961">Cell wall biogenesis/degradation</keyword>
<dbReference type="GO" id="GO:0015648">
    <property type="term" value="F:lipid-linked peptidoglycan transporter activity"/>
    <property type="evidence" value="ECO:0007669"/>
    <property type="project" value="UniProtKB-UniRule"/>
</dbReference>
<keyword evidence="10 11" id="KW-0813">Transport</keyword>
<dbReference type="EMBL" id="LWQT01000077">
    <property type="protein sequence ID" value="OAN47993.1"/>
    <property type="molecule type" value="Genomic_DNA"/>
</dbReference>
<keyword evidence="5 10" id="KW-0573">Peptidoglycan synthesis</keyword>
<feature type="transmembrane region" description="Helical" evidence="10">
    <location>
        <begin position="157"/>
        <end position="179"/>
    </location>
</feature>
<dbReference type="NCBIfam" id="TIGR01695">
    <property type="entry name" value="murJ_mviN"/>
    <property type="match status" value="1"/>
</dbReference>
<feature type="transmembrane region" description="Helical" evidence="10">
    <location>
        <begin position="386"/>
        <end position="405"/>
    </location>
</feature>
<protein>
    <recommendedName>
        <fullName evidence="10">Probable lipid II flippase MurJ</fullName>
    </recommendedName>
</protein>
<evidence type="ECO:0000256" key="9">
    <source>
        <dbReference type="ARBA" id="ARBA00061532"/>
    </source>
</evidence>
<keyword evidence="10" id="KW-0997">Cell inner membrane</keyword>
<dbReference type="GO" id="GO:0005886">
    <property type="term" value="C:plasma membrane"/>
    <property type="evidence" value="ECO:0007669"/>
    <property type="project" value="UniProtKB-SubCell"/>
</dbReference>
<dbReference type="PRINTS" id="PR01806">
    <property type="entry name" value="VIRFACTRMVIN"/>
</dbReference>
<dbReference type="RefSeq" id="WP_068494100.1">
    <property type="nucleotide sequence ID" value="NZ_LWQT01000077.1"/>
</dbReference>
<keyword evidence="3 10" id="KW-0812">Transmembrane</keyword>
<dbReference type="CDD" id="cd13123">
    <property type="entry name" value="MATE_MurJ_like"/>
    <property type="match status" value="1"/>
</dbReference>
<organism evidence="12 13">
    <name type="scientific">Paramagnetospirillum marisnigri</name>
    <dbReference type="NCBI Taxonomy" id="1285242"/>
    <lineage>
        <taxon>Bacteria</taxon>
        <taxon>Pseudomonadati</taxon>
        <taxon>Pseudomonadota</taxon>
        <taxon>Alphaproteobacteria</taxon>
        <taxon>Rhodospirillales</taxon>
        <taxon>Magnetospirillaceae</taxon>
        <taxon>Paramagnetospirillum</taxon>
    </lineage>
</organism>
<evidence type="ECO:0000256" key="7">
    <source>
        <dbReference type="ARBA" id="ARBA00023136"/>
    </source>
</evidence>
<evidence type="ECO:0000256" key="3">
    <source>
        <dbReference type="ARBA" id="ARBA00022692"/>
    </source>
</evidence>
<feature type="transmembrane region" description="Helical" evidence="10">
    <location>
        <begin position="229"/>
        <end position="254"/>
    </location>
</feature>
<dbReference type="Proteomes" id="UP000078428">
    <property type="component" value="Unassembled WGS sequence"/>
</dbReference>
<proteinExistence type="inferred from homology"/>
<dbReference type="PIRSF" id="PIRSF002869">
    <property type="entry name" value="MviN"/>
    <property type="match status" value="1"/>
</dbReference>
<comment type="subcellular location">
    <subcellularLocation>
        <location evidence="10">Cell inner membrane</location>
        <topology evidence="10">Multi-pass membrane protein</topology>
    </subcellularLocation>
    <subcellularLocation>
        <location evidence="1">Cell membrane</location>
        <topology evidence="1">Multi-pass membrane protein</topology>
    </subcellularLocation>
</comment>
<feature type="transmembrane region" description="Helical" evidence="10">
    <location>
        <begin position="88"/>
        <end position="110"/>
    </location>
</feature>
<keyword evidence="4 10" id="KW-0133">Cell shape</keyword>
<evidence type="ECO:0000256" key="8">
    <source>
        <dbReference type="ARBA" id="ARBA00060041"/>
    </source>
</evidence>
<evidence type="ECO:0000256" key="6">
    <source>
        <dbReference type="ARBA" id="ARBA00022989"/>
    </source>
</evidence>
<comment type="caution">
    <text evidence="12">The sequence shown here is derived from an EMBL/GenBank/DDBJ whole genome shotgun (WGS) entry which is preliminary data.</text>
</comment>
<dbReference type="GO" id="GO:0008360">
    <property type="term" value="P:regulation of cell shape"/>
    <property type="evidence" value="ECO:0007669"/>
    <property type="project" value="UniProtKB-UniRule"/>
</dbReference>
<dbReference type="GO" id="GO:0009252">
    <property type="term" value="P:peptidoglycan biosynthetic process"/>
    <property type="evidence" value="ECO:0007669"/>
    <property type="project" value="UniProtKB-UniRule"/>
</dbReference>
<dbReference type="OrthoDB" id="9816572at2"/>
<accession>A0A178MHF2</accession>
<evidence type="ECO:0000256" key="1">
    <source>
        <dbReference type="ARBA" id="ARBA00004651"/>
    </source>
</evidence>
<feature type="transmembrane region" description="Helical" evidence="10">
    <location>
        <begin position="449"/>
        <end position="470"/>
    </location>
</feature>
<dbReference type="PANTHER" id="PTHR47019:SF1">
    <property type="entry name" value="LIPID II FLIPPASE MURJ"/>
    <property type="match status" value="1"/>
</dbReference>
<dbReference type="STRING" id="1285242.A6A04_04340"/>